<gene>
    <name evidence="1" type="ORF">PT520_09460</name>
</gene>
<sequence>MNKALKVLKSRLKGLQSARKIVDMQNTQLNLDKPIELVNEAIEELELLQNRSCENCKNIYTPFHRLDTPPKILNCKVMDNHISFCNILDLNVGSDFYCKKWESK</sequence>
<reference evidence="1" key="2">
    <citation type="submission" date="2023-02" db="EMBL/GenBank/DDBJ databases">
        <authorList>
            <person name="Concha-Toloza M."/>
            <person name="Lopez-Cantillo M."/>
            <person name="Molina-Mora J."/>
            <person name="Collado L."/>
        </authorList>
    </citation>
    <scope>NUCLEOTIDE SEQUENCE</scope>
    <source>
        <strain evidence="1">FR1p273A</strain>
    </source>
</reference>
<evidence type="ECO:0000313" key="2">
    <source>
        <dbReference type="Proteomes" id="UP001237843"/>
    </source>
</evidence>
<dbReference type="Proteomes" id="UP001237843">
    <property type="component" value="Unassembled WGS sequence"/>
</dbReference>
<dbReference type="EMBL" id="JAQTJH010000012">
    <property type="protein sequence ID" value="MDK2062742.1"/>
    <property type="molecule type" value="Genomic_DNA"/>
</dbReference>
<dbReference type="RefSeq" id="WP_284074908.1">
    <property type="nucleotide sequence ID" value="NZ_JAQTJH010000012.1"/>
</dbReference>
<organism evidence="1 2">
    <name type="scientific">Aliarcobacter butzleri</name>
    <dbReference type="NCBI Taxonomy" id="28197"/>
    <lineage>
        <taxon>Bacteria</taxon>
        <taxon>Pseudomonadati</taxon>
        <taxon>Campylobacterota</taxon>
        <taxon>Epsilonproteobacteria</taxon>
        <taxon>Campylobacterales</taxon>
        <taxon>Arcobacteraceae</taxon>
        <taxon>Aliarcobacter</taxon>
    </lineage>
</organism>
<name>A0AAW6VQ91_9BACT</name>
<dbReference type="AlphaFoldDB" id="A0AAW6VQ91"/>
<reference evidence="1" key="1">
    <citation type="journal article" date="2023" name="Antibiotics">
        <title>Genomic Characterization of Antibiotic-Resistant Campylobacterales Isolated from Chilean Poultry Meat.</title>
        <authorList>
            <person name="Concha-Toloza M."/>
            <person name="Lopez-Cantillo M."/>
            <person name="Molina-Mora J.A."/>
            <person name="Collado L."/>
        </authorList>
    </citation>
    <scope>NUCLEOTIDE SEQUENCE</scope>
    <source>
        <strain evidence="1">FR1p273A</strain>
    </source>
</reference>
<evidence type="ECO:0000313" key="1">
    <source>
        <dbReference type="EMBL" id="MDK2062742.1"/>
    </source>
</evidence>
<proteinExistence type="predicted"/>
<protein>
    <submittedName>
        <fullName evidence="1">Uncharacterized protein</fullName>
    </submittedName>
</protein>
<comment type="caution">
    <text evidence="1">The sequence shown here is derived from an EMBL/GenBank/DDBJ whole genome shotgun (WGS) entry which is preliminary data.</text>
</comment>
<accession>A0AAW6VQ91</accession>